<comment type="caution">
    <text evidence="2">The sequence shown here is derived from an EMBL/GenBank/DDBJ whole genome shotgun (WGS) entry which is preliminary data.</text>
</comment>
<organism evidence="2 3">
    <name type="scientific">Nothophoma quercina</name>
    <dbReference type="NCBI Taxonomy" id="749835"/>
    <lineage>
        <taxon>Eukaryota</taxon>
        <taxon>Fungi</taxon>
        <taxon>Dikarya</taxon>
        <taxon>Ascomycota</taxon>
        <taxon>Pezizomycotina</taxon>
        <taxon>Dothideomycetes</taxon>
        <taxon>Pleosporomycetidae</taxon>
        <taxon>Pleosporales</taxon>
        <taxon>Pleosporineae</taxon>
        <taxon>Didymellaceae</taxon>
        <taxon>Nothophoma</taxon>
    </lineage>
</organism>
<proteinExistence type="predicted"/>
<keyword evidence="3" id="KW-1185">Reference proteome</keyword>
<reference evidence="2 3" key="1">
    <citation type="submission" date="2024-02" db="EMBL/GenBank/DDBJ databases">
        <title>De novo assembly and annotation of 12 fungi associated with fruit tree decline syndrome in Ontario, Canada.</title>
        <authorList>
            <person name="Sulman M."/>
            <person name="Ellouze W."/>
            <person name="Ilyukhin E."/>
        </authorList>
    </citation>
    <scope>NUCLEOTIDE SEQUENCE [LARGE SCALE GENOMIC DNA]</scope>
    <source>
        <strain evidence="2 3">M97-236</strain>
    </source>
</reference>
<feature type="region of interest" description="Disordered" evidence="1">
    <location>
        <begin position="151"/>
        <end position="187"/>
    </location>
</feature>
<evidence type="ECO:0000313" key="3">
    <source>
        <dbReference type="Proteomes" id="UP001521222"/>
    </source>
</evidence>
<name>A0ABR3RYT0_9PLEO</name>
<dbReference type="EMBL" id="JAKIXB020000003">
    <property type="protein sequence ID" value="KAL1609589.1"/>
    <property type="molecule type" value="Genomic_DNA"/>
</dbReference>
<protein>
    <submittedName>
        <fullName evidence="2">Uncharacterized protein</fullName>
    </submittedName>
</protein>
<feature type="compositionally biased region" description="Basic and acidic residues" evidence="1">
    <location>
        <begin position="168"/>
        <end position="186"/>
    </location>
</feature>
<feature type="compositionally biased region" description="Basic residues" evidence="1">
    <location>
        <begin position="1"/>
        <end position="15"/>
    </location>
</feature>
<sequence>MATIKRHHSLLHRHHSDLSKEKVGPPPNVFDGTDAVTAHKKVAVSRIVEAYDALRAENRSNSPTAEQSTPEDPFAFESLVVSLPNGEVRTFKYFLRKWDPNQHPDPEFEEAVASWRPQFEEAALKHFMRRTALWNESEEIMLAAKQQKAMDLKNGRRRDRATSISKMWSKERGRTSPEATQKDELKQISTREGLAQLLWTLLNYRTNPLCPELFEMCKEAVKAKYSIHTIGTMQ</sequence>
<evidence type="ECO:0000256" key="1">
    <source>
        <dbReference type="SAM" id="MobiDB-lite"/>
    </source>
</evidence>
<gene>
    <name evidence="2" type="ORF">SLS59_001096</name>
</gene>
<dbReference type="Proteomes" id="UP001521222">
    <property type="component" value="Unassembled WGS sequence"/>
</dbReference>
<evidence type="ECO:0000313" key="2">
    <source>
        <dbReference type="EMBL" id="KAL1609589.1"/>
    </source>
</evidence>
<feature type="region of interest" description="Disordered" evidence="1">
    <location>
        <begin position="1"/>
        <end position="28"/>
    </location>
</feature>
<accession>A0ABR3RYT0</accession>